<gene>
    <name evidence="1" type="ORF">NSIN_20117</name>
</gene>
<proteinExistence type="predicted"/>
<evidence type="ECO:0000313" key="1">
    <source>
        <dbReference type="EMBL" id="SHO43608.1"/>
    </source>
</evidence>
<dbReference type="AlphaFoldDB" id="A0A2H1EFP6"/>
<sequence length="154" mass="17417">MEVSKLSEVRIRTEFGEVVIPYNEVSDLEKGLANIDKVIEIVNSKVGHLKGKEKPKVKFGFEDIYTINDDGSISILRPGTKTENIGIVLYAYDPKPLKTDLITLFSGVKQSQDYMRNSKYFDKLERGYYKLNAAGLSWIINEVVPKLKKLNNGS</sequence>
<evidence type="ECO:0000313" key="2">
    <source>
        <dbReference type="Proteomes" id="UP000232412"/>
    </source>
</evidence>
<reference evidence="2" key="1">
    <citation type="submission" date="2016-12" db="EMBL/GenBank/DDBJ databases">
        <authorList>
            <person name="Herbold C."/>
        </authorList>
    </citation>
    <scope>NUCLEOTIDE SEQUENCE [LARGE SCALE GENOMIC DNA]</scope>
</reference>
<name>A0A2H1EFP6_9ARCH</name>
<accession>A0A2H1EFP6</accession>
<dbReference type="EMBL" id="FRFC01000003">
    <property type="protein sequence ID" value="SHO43608.1"/>
    <property type="molecule type" value="Genomic_DNA"/>
</dbReference>
<protein>
    <submittedName>
        <fullName evidence="1">Uncharacterized protein</fullName>
    </submittedName>
</protein>
<organism evidence="1 2">
    <name type="scientific">Nitrosotalea sinensis</name>
    <dbReference type="NCBI Taxonomy" id="1499975"/>
    <lineage>
        <taxon>Archaea</taxon>
        <taxon>Nitrososphaerota</taxon>
        <taxon>Nitrososphaeria</taxon>
        <taxon>Nitrosotaleales</taxon>
        <taxon>Nitrosotaleaceae</taxon>
        <taxon>Nitrosotalea</taxon>
    </lineage>
</organism>
<keyword evidence="2" id="KW-1185">Reference proteome</keyword>
<dbReference type="Proteomes" id="UP000232412">
    <property type="component" value="Unassembled WGS sequence"/>
</dbReference>